<comment type="caution">
    <text evidence="11">The sequence shown here is derived from an EMBL/GenBank/DDBJ whole genome shotgun (WGS) entry which is preliminary data.</text>
</comment>
<evidence type="ECO:0000256" key="6">
    <source>
        <dbReference type="ARBA" id="ARBA00023125"/>
    </source>
</evidence>
<dbReference type="Pfam" id="PF17853">
    <property type="entry name" value="GGDEF_2"/>
    <property type="match status" value="1"/>
</dbReference>
<keyword evidence="2" id="KW-1003">Cell membrane</keyword>
<keyword evidence="6" id="KW-0238">DNA-binding</keyword>
<dbReference type="Pfam" id="PF12833">
    <property type="entry name" value="HTH_18"/>
    <property type="match status" value="1"/>
</dbReference>
<evidence type="ECO:0000256" key="1">
    <source>
        <dbReference type="ARBA" id="ARBA00004651"/>
    </source>
</evidence>
<dbReference type="InterPro" id="IPR018062">
    <property type="entry name" value="HTH_AraC-typ_CS"/>
</dbReference>
<feature type="transmembrane region" description="Helical" evidence="9">
    <location>
        <begin position="12"/>
        <end position="31"/>
    </location>
</feature>
<comment type="subcellular location">
    <subcellularLocation>
        <location evidence="1">Cell membrane</location>
        <topology evidence="1">Multi-pass membrane protein</topology>
    </subcellularLocation>
</comment>
<dbReference type="PANTHER" id="PTHR43280:SF10">
    <property type="entry name" value="REGULATORY PROTEIN POCR"/>
    <property type="match status" value="1"/>
</dbReference>
<evidence type="ECO:0000256" key="8">
    <source>
        <dbReference type="ARBA" id="ARBA00023163"/>
    </source>
</evidence>
<dbReference type="SMART" id="SM00342">
    <property type="entry name" value="HTH_ARAC"/>
    <property type="match status" value="1"/>
</dbReference>
<evidence type="ECO:0000256" key="3">
    <source>
        <dbReference type="ARBA" id="ARBA00022692"/>
    </source>
</evidence>
<keyword evidence="4 9" id="KW-1133">Transmembrane helix</keyword>
<dbReference type="PROSITE" id="PS00041">
    <property type="entry name" value="HTH_ARAC_FAMILY_1"/>
    <property type="match status" value="1"/>
</dbReference>
<dbReference type="InterPro" id="IPR018060">
    <property type="entry name" value="HTH_AraC"/>
</dbReference>
<protein>
    <submittedName>
        <fullName evidence="11">Helix-turn-helix domain-containing protein</fullName>
    </submittedName>
</protein>
<evidence type="ECO:0000256" key="9">
    <source>
        <dbReference type="SAM" id="Phobius"/>
    </source>
</evidence>
<evidence type="ECO:0000256" key="2">
    <source>
        <dbReference type="ARBA" id="ARBA00022475"/>
    </source>
</evidence>
<reference evidence="11 12" key="1">
    <citation type="submission" date="2024-09" db="EMBL/GenBank/DDBJ databases">
        <authorList>
            <person name="Sun Q."/>
            <person name="Mori K."/>
        </authorList>
    </citation>
    <scope>NUCLEOTIDE SEQUENCE [LARGE SCALE GENOMIC DNA]</scope>
    <source>
        <strain evidence="11 12">CCM 7759</strain>
    </source>
</reference>
<keyword evidence="3 9" id="KW-0812">Transmembrane</keyword>
<feature type="transmembrane region" description="Helical" evidence="9">
    <location>
        <begin position="298"/>
        <end position="317"/>
    </location>
</feature>
<feature type="domain" description="HTH araC/xylS-type" evidence="10">
    <location>
        <begin position="667"/>
        <end position="765"/>
    </location>
</feature>
<dbReference type="SUPFAM" id="SSF46689">
    <property type="entry name" value="Homeodomain-like"/>
    <property type="match status" value="2"/>
</dbReference>
<dbReference type="RefSeq" id="WP_377472031.1">
    <property type="nucleotide sequence ID" value="NZ_JBHLWN010000076.1"/>
</dbReference>
<keyword evidence="5" id="KW-0805">Transcription regulation</keyword>
<dbReference type="PANTHER" id="PTHR43280">
    <property type="entry name" value="ARAC-FAMILY TRANSCRIPTIONAL REGULATOR"/>
    <property type="match status" value="1"/>
</dbReference>
<evidence type="ECO:0000256" key="7">
    <source>
        <dbReference type="ARBA" id="ARBA00023136"/>
    </source>
</evidence>
<evidence type="ECO:0000256" key="4">
    <source>
        <dbReference type="ARBA" id="ARBA00022989"/>
    </source>
</evidence>
<accession>A0ABV6DPQ6</accession>
<keyword evidence="7 9" id="KW-0472">Membrane</keyword>
<dbReference type="Gene3D" id="1.10.10.60">
    <property type="entry name" value="Homeodomain-like"/>
    <property type="match status" value="2"/>
</dbReference>
<dbReference type="Pfam" id="PF02743">
    <property type="entry name" value="dCache_1"/>
    <property type="match status" value="1"/>
</dbReference>
<organism evidence="11 12">
    <name type="scientific">Paenibacillus chartarius</name>
    <dbReference type="NCBI Taxonomy" id="747481"/>
    <lineage>
        <taxon>Bacteria</taxon>
        <taxon>Bacillati</taxon>
        <taxon>Bacillota</taxon>
        <taxon>Bacilli</taxon>
        <taxon>Bacillales</taxon>
        <taxon>Paenibacillaceae</taxon>
        <taxon>Paenibacillus</taxon>
    </lineage>
</organism>
<dbReference type="EMBL" id="JBHLWN010000076">
    <property type="protein sequence ID" value="MFC0214636.1"/>
    <property type="molecule type" value="Genomic_DNA"/>
</dbReference>
<evidence type="ECO:0000259" key="10">
    <source>
        <dbReference type="PROSITE" id="PS01124"/>
    </source>
</evidence>
<sequence length="771" mass="88823">MRNYSFLAKMTLFGCLLCTLPVLFVGFFSYWQSSQVIQKQASRSQSQMLAQMNANVEQILLAIYHSLNQLSDSTVVQKMMSEPFDPSDYKLYNDLRKEISNTESSYTKVEDVVLIDFQHNWMVKNSGIYTFDRYLHYRQISNLIMLPNTFNWVLNPSIWFYSEETANSVPCAYTISLVKKLPAQSPDKNGLAFANIPTCSLTEMVKYSPGESESIMIIDDLNRILYHSNPSMIGKYASDSGFVTNPLDLKEPTGQYRMELKDETYTVTYRRSSFNNWLYVSAISIDSLTKEAKQIERFTIVISLAIVVVFALIARFGSRRMYSPIRNLVMQIGGIVPRQREGKGNEFDLISDKLQELFRSKSQLEKEAYTHIQQALTLFIMKMFQGSLRRKDLEEKLELFGFGDKVAGWKQMTVITLQIDTLDNTRYSKEDLELLQFAVNNIAEELIPADVRFPSLTIDQTTVVLIGSSDTEQQEFNAYVAAIAESIQRTVEQLLKLKLSIGISLPFSDPKNASVAYREGLEALRHRFHLGEGVIIPYAHLNEGKHRKQFSYPGLTETELLDAIVLTDEDKARGLLKFFMQQVLKEDLTPQEYQIPMFRLLNSLLVFVQQSGVTMGQLGAREGSFYEELNKLSFAAEIEEWFWAKLIRPLIGIFQDRNNSQYQNISEKMIEMISKHYDTDLTIEQCAAKLHYNANYLSGVFRKETGMTFSEYLSNYRLNMAKKWLAETDMTVKEIAERLQYMNSQNFIRSFRKQEGITPGQYRTNHQKIAT</sequence>
<gene>
    <name evidence="11" type="ORF">ACFFK0_19715</name>
</gene>
<name>A0ABV6DPQ6_9BACL</name>
<dbReference type="PROSITE" id="PS01124">
    <property type="entry name" value="HTH_ARAC_FAMILY_2"/>
    <property type="match status" value="1"/>
</dbReference>
<dbReference type="Gene3D" id="3.30.450.20">
    <property type="entry name" value="PAS domain"/>
    <property type="match status" value="1"/>
</dbReference>
<dbReference type="InterPro" id="IPR009057">
    <property type="entry name" value="Homeodomain-like_sf"/>
</dbReference>
<dbReference type="Proteomes" id="UP001589776">
    <property type="component" value="Unassembled WGS sequence"/>
</dbReference>
<keyword evidence="12" id="KW-1185">Reference proteome</keyword>
<evidence type="ECO:0000313" key="11">
    <source>
        <dbReference type="EMBL" id="MFC0214636.1"/>
    </source>
</evidence>
<proteinExistence type="predicted"/>
<evidence type="ECO:0000256" key="5">
    <source>
        <dbReference type="ARBA" id="ARBA00023015"/>
    </source>
</evidence>
<keyword evidence="8" id="KW-0804">Transcription</keyword>
<dbReference type="InterPro" id="IPR041522">
    <property type="entry name" value="CdaR_GGDEF"/>
</dbReference>
<dbReference type="InterPro" id="IPR033479">
    <property type="entry name" value="dCache_1"/>
</dbReference>
<evidence type="ECO:0000313" key="12">
    <source>
        <dbReference type="Proteomes" id="UP001589776"/>
    </source>
</evidence>